<dbReference type="GO" id="GO:0003723">
    <property type="term" value="F:RNA binding"/>
    <property type="evidence" value="ECO:0007669"/>
    <property type="project" value="InterPro"/>
</dbReference>
<dbReference type="PROSITE" id="PS51375">
    <property type="entry name" value="PPR"/>
    <property type="match status" value="1"/>
</dbReference>
<evidence type="ECO:0000256" key="2">
    <source>
        <dbReference type="PROSITE-ProRule" id="PRU00708"/>
    </source>
</evidence>
<sequence>ALKLLWNMDQEGISPDRVVLIEMLGACSHPELVLVGKALHDRISKLEDLRAHVFAATAVISMYGRCGYPELAVQVFNGMELKTVVSWNAMLTAYAQRGYHRQCLQLYEDLTRLSDVSPNAITFVVVVDACSLLGDLDHGRSVHERVASQGLESDHIVGTCLLNMYSRCGSVTEARNVFDKLERPNVVSWTSMI</sequence>
<keyword evidence="4" id="KW-1185">Reference proteome</keyword>
<protein>
    <recommendedName>
        <fullName evidence="5">Pentacotripeptide-repeat region of PRORP domain-containing protein</fullName>
    </recommendedName>
</protein>
<dbReference type="Pfam" id="PF01535">
    <property type="entry name" value="PPR"/>
    <property type="match status" value="2"/>
</dbReference>
<reference evidence="3 4" key="1">
    <citation type="journal article" date="2011" name="Science">
        <title>The Selaginella genome identifies genetic changes associated with the evolution of vascular plants.</title>
        <authorList>
            <person name="Banks J.A."/>
            <person name="Nishiyama T."/>
            <person name="Hasebe M."/>
            <person name="Bowman J.L."/>
            <person name="Gribskov M."/>
            <person name="dePamphilis C."/>
            <person name="Albert V.A."/>
            <person name="Aono N."/>
            <person name="Aoyama T."/>
            <person name="Ambrose B.A."/>
            <person name="Ashton N.W."/>
            <person name="Axtell M.J."/>
            <person name="Barker E."/>
            <person name="Barker M.S."/>
            <person name="Bennetzen J.L."/>
            <person name="Bonawitz N.D."/>
            <person name="Chapple C."/>
            <person name="Cheng C."/>
            <person name="Correa L.G."/>
            <person name="Dacre M."/>
            <person name="DeBarry J."/>
            <person name="Dreyer I."/>
            <person name="Elias M."/>
            <person name="Engstrom E.M."/>
            <person name="Estelle M."/>
            <person name="Feng L."/>
            <person name="Finet C."/>
            <person name="Floyd S.K."/>
            <person name="Frommer W.B."/>
            <person name="Fujita T."/>
            <person name="Gramzow L."/>
            <person name="Gutensohn M."/>
            <person name="Harholt J."/>
            <person name="Hattori M."/>
            <person name="Heyl A."/>
            <person name="Hirai T."/>
            <person name="Hiwatashi Y."/>
            <person name="Ishikawa M."/>
            <person name="Iwata M."/>
            <person name="Karol K.G."/>
            <person name="Koehler B."/>
            <person name="Kolukisaoglu U."/>
            <person name="Kubo M."/>
            <person name="Kurata T."/>
            <person name="Lalonde S."/>
            <person name="Li K."/>
            <person name="Li Y."/>
            <person name="Litt A."/>
            <person name="Lyons E."/>
            <person name="Manning G."/>
            <person name="Maruyama T."/>
            <person name="Michael T.P."/>
            <person name="Mikami K."/>
            <person name="Miyazaki S."/>
            <person name="Morinaga S."/>
            <person name="Murata T."/>
            <person name="Mueller-Roeber B."/>
            <person name="Nelson D.R."/>
            <person name="Obara M."/>
            <person name="Oguri Y."/>
            <person name="Olmstead R.G."/>
            <person name="Onodera N."/>
            <person name="Petersen B.L."/>
            <person name="Pils B."/>
            <person name="Prigge M."/>
            <person name="Rensing S.A."/>
            <person name="Riano-Pachon D.M."/>
            <person name="Roberts A.W."/>
            <person name="Sato Y."/>
            <person name="Scheller H.V."/>
            <person name="Schulz B."/>
            <person name="Schulz C."/>
            <person name="Shakirov E.V."/>
            <person name="Shibagaki N."/>
            <person name="Shinohara N."/>
            <person name="Shippen D.E."/>
            <person name="Soerensen I."/>
            <person name="Sotooka R."/>
            <person name="Sugimoto N."/>
            <person name="Sugita M."/>
            <person name="Sumikawa N."/>
            <person name="Tanurdzic M."/>
            <person name="Theissen G."/>
            <person name="Ulvskov P."/>
            <person name="Wakazuki S."/>
            <person name="Weng J.K."/>
            <person name="Willats W.W."/>
            <person name="Wipf D."/>
            <person name="Wolf P.G."/>
            <person name="Yang L."/>
            <person name="Zimmer A.D."/>
            <person name="Zhu Q."/>
            <person name="Mitros T."/>
            <person name="Hellsten U."/>
            <person name="Loque D."/>
            <person name="Otillar R."/>
            <person name="Salamov A."/>
            <person name="Schmutz J."/>
            <person name="Shapiro H."/>
            <person name="Lindquist E."/>
            <person name="Lucas S."/>
            <person name="Rokhsar D."/>
            <person name="Grigoriev I.V."/>
        </authorList>
    </citation>
    <scope>NUCLEOTIDE SEQUENCE [LARGE SCALE GENOMIC DNA]</scope>
</reference>
<dbReference type="NCBIfam" id="TIGR00756">
    <property type="entry name" value="PPR"/>
    <property type="match status" value="1"/>
</dbReference>
<evidence type="ECO:0000313" key="4">
    <source>
        <dbReference type="Proteomes" id="UP000001514"/>
    </source>
</evidence>
<evidence type="ECO:0008006" key="5">
    <source>
        <dbReference type="Google" id="ProtNLM"/>
    </source>
</evidence>
<keyword evidence="1" id="KW-0677">Repeat</keyword>
<dbReference type="Gene3D" id="1.25.40.10">
    <property type="entry name" value="Tetratricopeptide repeat domain"/>
    <property type="match status" value="2"/>
</dbReference>
<dbReference type="AlphaFoldDB" id="D8QYA7"/>
<organism evidence="4">
    <name type="scientific">Selaginella moellendorffii</name>
    <name type="common">Spikemoss</name>
    <dbReference type="NCBI Taxonomy" id="88036"/>
    <lineage>
        <taxon>Eukaryota</taxon>
        <taxon>Viridiplantae</taxon>
        <taxon>Streptophyta</taxon>
        <taxon>Embryophyta</taxon>
        <taxon>Tracheophyta</taxon>
        <taxon>Lycopodiopsida</taxon>
        <taxon>Selaginellales</taxon>
        <taxon>Selaginellaceae</taxon>
        <taxon>Selaginella</taxon>
    </lineage>
</organism>
<dbReference type="eggNOG" id="KOG4197">
    <property type="taxonomic scope" value="Eukaryota"/>
</dbReference>
<evidence type="ECO:0000313" key="3">
    <source>
        <dbReference type="EMBL" id="EFJ35166.1"/>
    </source>
</evidence>
<dbReference type="Proteomes" id="UP000001514">
    <property type="component" value="Unassembled WGS sequence"/>
</dbReference>
<feature type="repeat" description="PPR" evidence="2">
    <location>
        <begin position="83"/>
        <end position="118"/>
    </location>
</feature>
<feature type="non-terminal residue" evidence="3">
    <location>
        <position position="193"/>
    </location>
</feature>
<feature type="non-terminal residue" evidence="3">
    <location>
        <position position="1"/>
    </location>
</feature>
<dbReference type="GO" id="GO:0009451">
    <property type="term" value="P:RNA modification"/>
    <property type="evidence" value="ECO:0007669"/>
    <property type="project" value="InterPro"/>
</dbReference>
<dbReference type="PANTHER" id="PTHR47926:SF533">
    <property type="entry name" value="DYW DOMAIN-CONTAINING PROTEIN"/>
    <property type="match status" value="1"/>
</dbReference>
<dbReference type="Pfam" id="PF13041">
    <property type="entry name" value="PPR_2"/>
    <property type="match status" value="1"/>
</dbReference>
<dbReference type="InterPro" id="IPR011990">
    <property type="entry name" value="TPR-like_helical_dom_sf"/>
</dbReference>
<dbReference type="PANTHER" id="PTHR47926">
    <property type="entry name" value="PENTATRICOPEPTIDE REPEAT-CONTAINING PROTEIN"/>
    <property type="match status" value="1"/>
</dbReference>
<dbReference type="InterPro" id="IPR046960">
    <property type="entry name" value="PPR_At4g14850-like_plant"/>
</dbReference>
<dbReference type="KEGG" id="smo:SELMODRAFT_27061"/>
<evidence type="ECO:0000256" key="1">
    <source>
        <dbReference type="ARBA" id="ARBA00022737"/>
    </source>
</evidence>
<proteinExistence type="predicted"/>
<dbReference type="HOGENOM" id="CLU_002706_28_1_1"/>
<dbReference type="InterPro" id="IPR002885">
    <property type="entry name" value="PPR_rpt"/>
</dbReference>
<name>D8QYA7_SELML</name>
<dbReference type="InParanoid" id="D8QYA7"/>
<dbReference type="Gramene" id="EFJ35166">
    <property type="protein sequence ID" value="EFJ35166"/>
    <property type="gene ID" value="SELMODRAFT_27061"/>
</dbReference>
<gene>
    <name evidence="3" type="ORF">SELMODRAFT_27061</name>
</gene>
<accession>D8QYA7</accession>
<dbReference type="OMA" id="CKCESTE"/>
<dbReference type="EMBL" id="GL377568">
    <property type="protein sequence ID" value="EFJ35166.1"/>
    <property type="molecule type" value="Genomic_DNA"/>
</dbReference>
<dbReference type="STRING" id="88036.D8QYA7"/>